<dbReference type="SMART" id="SM00212">
    <property type="entry name" value="UBCc"/>
    <property type="match status" value="1"/>
</dbReference>
<keyword evidence="2" id="KW-0833">Ubl conjugation pathway</keyword>
<dbReference type="InterPro" id="IPR016135">
    <property type="entry name" value="UBQ-conjugating_enzyme/RWD"/>
</dbReference>
<evidence type="ECO:0000259" key="3">
    <source>
        <dbReference type="PROSITE" id="PS50127"/>
    </source>
</evidence>
<organism evidence="4">
    <name type="scientific">Guillardia theta</name>
    <name type="common">Cryptophyte</name>
    <name type="synonym">Cryptomonas phi</name>
    <dbReference type="NCBI Taxonomy" id="55529"/>
    <lineage>
        <taxon>Eukaryota</taxon>
        <taxon>Cryptophyceae</taxon>
        <taxon>Pyrenomonadales</taxon>
        <taxon>Geminigeraceae</taxon>
        <taxon>Guillardia</taxon>
    </lineage>
</organism>
<protein>
    <recommendedName>
        <fullName evidence="3">UBC core domain-containing protein</fullName>
    </recommendedName>
</protein>
<keyword evidence="1" id="KW-0808">Transferase</keyword>
<dbReference type="AlphaFoldDB" id="A0A7S4JCQ5"/>
<proteinExistence type="predicted"/>
<dbReference type="PROSITE" id="PS50127">
    <property type="entry name" value="UBC_2"/>
    <property type="match status" value="1"/>
</dbReference>
<dbReference type="GO" id="GO:0061631">
    <property type="term" value="F:ubiquitin conjugating enzyme activity"/>
    <property type="evidence" value="ECO:0007669"/>
    <property type="project" value="TreeGrafter"/>
</dbReference>
<dbReference type="SUPFAM" id="SSF54495">
    <property type="entry name" value="UBC-like"/>
    <property type="match status" value="1"/>
</dbReference>
<gene>
    <name evidence="4" type="ORF">GTHE00462_LOCUS4659</name>
</gene>
<dbReference type="InterPro" id="IPR000608">
    <property type="entry name" value="UBC"/>
</dbReference>
<sequence>MNRVQKEWNLLRNTLPQDIFVVVYEDRCDLMQAVIKGPQGTPYADGLFFFDIQLPPEYPEMPPRVHYHAHGDRLNPNLYENGKVCLSLLGTWSGTSVESWDPKKSNILQVLVSIQGLILVPEPFYNEPSYEQYRGTAEGIRASKQYNESALLLTLQSILISCKNAPVHFKDLARVHYKEVRERLLERSALKLQEARAESADQSEDGSASLGFVLSLERILSKLQAAMASLE</sequence>
<dbReference type="PANTHER" id="PTHR46116">
    <property type="entry name" value="(E3-INDEPENDENT) E2 UBIQUITIN-CONJUGATING ENZYME"/>
    <property type="match status" value="1"/>
</dbReference>
<name>A0A7S4JCQ5_GUITH</name>
<evidence type="ECO:0000256" key="1">
    <source>
        <dbReference type="ARBA" id="ARBA00022679"/>
    </source>
</evidence>
<dbReference type="EMBL" id="HBKN01005789">
    <property type="protein sequence ID" value="CAE2259394.1"/>
    <property type="molecule type" value="Transcribed_RNA"/>
</dbReference>
<dbReference type="Pfam" id="PF00179">
    <property type="entry name" value="UQ_con"/>
    <property type="match status" value="1"/>
</dbReference>
<dbReference type="PANTHER" id="PTHR46116:SF15">
    <property type="entry name" value="(E3-INDEPENDENT) E2 UBIQUITIN-CONJUGATING ENZYME"/>
    <property type="match status" value="1"/>
</dbReference>
<evidence type="ECO:0000256" key="2">
    <source>
        <dbReference type="ARBA" id="ARBA00022786"/>
    </source>
</evidence>
<dbReference type="CDD" id="cd23837">
    <property type="entry name" value="UBCc_UBE2O"/>
    <property type="match status" value="1"/>
</dbReference>
<feature type="domain" description="UBC core" evidence="3">
    <location>
        <begin position="1"/>
        <end position="159"/>
    </location>
</feature>
<dbReference type="Gene3D" id="3.10.110.10">
    <property type="entry name" value="Ubiquitin Conjugating Enzyme"/>
    <property type="match status" value="1"/>
</dbReference>
<accession>A0A7S4JCQ5</accession>
<reference evidence="4" key="1">
    <citation type="submission" date="2021-01" db="EMBL/GenBank/DDBJ databases">
        <authorList>
            <person name="Corre E."/>
            <person name="Pelletier E."/>
            <person name="Niang G."/>
            <person name="Scheremetjew M."/>
            <person name="Finn R."/>
            <person name="Kale V."/>
            <person name="Holt S."/>
            <person name="Cochrane G."/>
            <person name="Meng A."/>
            <person name="Brown T."/>
            <person name="Cohen L."/>
        </authorList>
    </citation>
    <scope>NUCLEOTIDE SEQUENCE</scope>
    <source>
        <strain evidence="4">CCMP 2712</strain>
    </source>
</reference>
<evidence type="ECO:0000313" key="4">
    <source>
        <dbReference type="EMBL" id="CAE2259394.1"/>
    </source>
</evidence>